<comment type="caution">
    <text evidence="2">The sequence shown here is derived from an EMBL/GenBank/DDBJ whole genome shotgun (WGS) entry which is preliminary data.</text>
</comment>
<accession>X1TBF3</accession>
<dbReference type="EMBL" id="BARW01005976">
    <property type="protein sequence ID" value="GAI84905.1"/>
    <property type="molecule type" value="Genomic_DNA"/>
</dbReference>
<gene>
    <name evidence="2" type="ORF">S12H4_12488</name>
</gene>
<feature type="region of interest" description="Disordered" evidence="1">
    <location>
        <begin position="1"/>
        <end position="47"/>
    </location>
</feature>
<reference evidence="2" key="1">
    <citation type="journal article" date="2014" name="Front. Microbiol.">
        <title>High frequency of phylogenetically diverse reductive dehalogenase-homologous genes in deep subseafloor sedimentary metagenomes.</title>
        <authorList>
            <person name="Kawai M."/>
            <person name="Futagami T."/>
            <person name="Toyoda A."/>
            <person name="Takaki Y."/>
            <person name="Nishi S."/>
            <person name="Hori S."/>
            <person name="Arai W."/>
            <person name="Tsubouchi T."/>
            <person name="Morono Y."/>
            <person name="Uchiyama I."/>
            <person name="Ito T."/>
            <person name="Fujiyama A."/>
            <person name="Inagaki F."/>
            <person name="Takami H."/>
        </authorList>
    </citation>
    <scope>NUCLEOTIDE SEQUENCE</scope>
    <source>
        <strain evidence="2">Expedition CK06-06</strain>
    </source>
</reference>
<dbReference type="AlphaFoldDB" id="X1TBF3"/>
<feature type="non-terminal residue" evidence="2">
    <location>
        <position position="1"/>
    </location>
</feature>
<evidence type="ECO:0000256" key="1">
    <source>
        <dbReference type="SAM" id="MobiDB-lite"/>
    </source>
</evidence>
<proteinExistence type="predicted"/>
<protein>
    <submittedName>
        <fullName evidence="2">Uncharacterized protein</fullName>
    </submittedName>
</protein>
<name>X1TBF3_9ZZZZ</name>
<organism evidence="2">
    <name type="scientific">marine sediment metagenome</name>
    <dbReference type="NCBI Taxonomy" id="412755"/>
    <lineage>
        <taxon>unclassified sequences</taxon>
        <taxon>metagenomes</taxon>
        <taxon>ecological metagenomes</taxon>
    </lineage>
</organism>
<sequence length="47" mass="5538">TLGERAKKAAGRRLTYRRRYNKQEQYGYAKPANPQTPTQQAHRQEYG</sequence>
<feature type="compositionally biased region" description="Basic residues" evidence="1">
    <location>
        <begin position="8"/>
        <end position="20"/>
    </location>
</feature>
<feature type="non-terminal residue" evidence="2">
    <location>
        <position position="47"/>
    </location>
</feature>
<evidence type="ECO:0000313" key="2">
    <source>
        <dbReference type="EMBL" id="GAI84905.1"/>
    </source>
</evidence>